<dbReference type="GO" id="GO:0009187">
    <property type="term" value="P:cyclic nucleotide metabolic process"/>
    <property type="evidence" value="ECO:0000318"/>
    <property type="project" value="GO_Central"/>
</dbReference>
<dbReference type="Gramene" id="HORVU.MOREX.r2.7HG0550180.1">
    <property type="protein sequence ID" value="HORVU.MOREX.r2.7HG0550180.1"/>
    <property type="gene ID" value="HORVU.MOREX.r2.7HG0550180"/>
</dbReference>
<dbReference type="PANTHER" id="PTHR28141">
    <property type="entry name" value="2',3'-CYCLIC-NUCLEOTIDE 3'-PHOSPHODIESTERASE"/>
    <property type="match status" value="1"/>
</dbReference>
<accession>F2DRA6</accession>
<dbReference type="Gene3D" id="3.90.1140.10">
    <property type="entry name" value="Cyclic phosphodiesterase"/>
    <property type="match status" value="1"/>
</dbReference>
<dbReference type="EMBL" id="AK366424">
    <property type="protein sequence ID" value="BAJ97627.1"/>
    <property type="molecule type" value="mRNA"/>
</dbReference>
<dbReference type="FunFam" id="3.90.1140.10:FF:000007">
    <property type="entry name" value="Cyclic phosphodiesterase"/>
    <property type="match status" value="1"/>
</dbReference>
<dbReference type="Gramene" id="HORVU.MOREX.r3.7HG0663270.1">
    <property type="protein sequence ID" value="HORVU.MOREX.r3.7HG0663270.1"/>
    <property type="gene ID" value="HORVU.MOREX.r3.7HG0663270"/>
</dbReference>
<dbReference type="AlphaFoldDB" id="F2DRA6"/>
<dbReference type="InterPro" id="IPR012386">
    <property type="entry name" value="Cyclic-nucl_3Pdiesterase"/>
</dbReference>
<dbReference type="OMA" id="GHFMAHF"/>
<evidence type="ECO:0000313" key="4">
    <source>
        <dbReference type="Proteomes" id="UP000011116"/>
    </source>
</evidence>
<reference evidence="4" key="2">
    <citation type="journal article" date="2012" name="Nature">
        <title>A physical, genetic and functional sequence assembly of the barley genome.</title>
        <authorList>
            <consortium name="The International Barley Genome Sequencing Consortium"/>
            <person name="Mayer K.F."/>
            <person name="Waugh R."/>
            <person name="Brown J.W."/>
            <person name="Schulman A."/>
            <person name="Langridge P."/>
            <person name="Platzer M."/>
            <person name="Fincher G.B."/>
            <person name="Muehlbauer G.J."/>
            <person name="Sato K."/>
            <person name="Close T.J."/>
            <person name="Wise R.P."/>
            <person name="Stein N."/>
        </authorList>
    </citation>
    <scope>NUCLEOTIDE SEQUENCE [LARGE SCALE GENOMIC DNA]</scope>
    <source>
        <strain evidence="4">cv. Morex</strain>
    </source>
</reference>
<dbReference type="ExpressionAtlas" id="F2DRA6">
    <property type="expression patterns" value="baseline and differential"/>
</dbReference>
<reference evidence="3" key="4">
    <citation type="submission" date="2022-01" db="UniProtKB">
        <authorList>
            <consortium name="EnsemblPlants"/>
        </authorList>
    </citation>
    <scope>IDENTIFICATION</scope>
    <source>
        <strain evidence="3">subsp. vulgare</strain>
    </source>
</reference>
<organism evidence="2">
    <name type="scientific">Hordeum vulgare subsp. vulgare</name>
    <name type="common">Domesticated barley</name>
    <dbReference type="NCBI Taxonomy" id="112509"/>
    <lineage>
        <taxon>Eukaryota</taxon>
        <taxon>Viridiplantae</taxon>
        <taxon>Streptophyta</taxon>
        <taxon>Embryophyta</taxon>
        <taxon>Tracheophyta</taxon>
        <taxon>Spermatophyta</taxon>
        <taxon>Magnoliopsida</taxon>
        <taxon>Liliopsida</taxon>
        <taxon>Poales</taxon>
        <taxon>Poaceae</taxon>
        <taxon>BOP clade</taxon>
        <taxon>Pooideae</taxon>
        <taxon>Triticodae</taxon>
        <taxon>Triticeae</taxon>
        <taxon>Hordeinae</taxon>
        <taxon>Hordeum</taxon>
    </lineage>
</organism>
<protein>
    <submittedName>
        <fullName evidence="2">Predicted protein</fullName>
    </submittedName>
</protein>
<dbReference type="SUPFAM" id="SSF55144">
    <property type="entry name" value="LigT-like"/>
    <property type="match status" value="1"/>
</dbReference>
<feature type="compositionally biased region" description="Polar residues" evidence="1">
    <location>
        <begin position="25"/>
        <end position="35"/>
    </location>
</feature>
<dbReference type="GO" id="GO:0004113">
    <property type="term" value="F:2',3'-cyclic-nucleotide 3'-phosphodiesterase activity"/>
    <property type="evidence" value="ECO:0000318"/>
    <property type="project" value="GO_Central"/>
</dbReference>
<evidence type="ECO:0000256" key="1">
    <source>
        <dbReference type="SAM" id="MobiDB-lite"/>
    </source>
</evidence>
<reference evidence="3" key="3">
    <citation type="submission" date="2020-10" db="EMBL/GenBank/DDBJ databases">
        <authorList>
            <person name="Scholz U."/>
            <person name="Mascher M."/>
            <person name="Fiebig A."/>
        </authorList>
    </citation>
    <scope>NUCLEOTIDE SEQUENCE [LARGE SCALE GENOMIC DNA]</scope>
    <source>
        <strain evidence="3">cv. Morex</strain>
    </source>
</reference>
<dbReference type="SMR" id="F2DRA6"/>
<sequence>MSFSSEKLAPPEIRLRARQRGAPASPSTGMDPTDQSPEEMYSVWALLPEPVRRRLLGLMAGLRTAHGGAAFEPHATVLGAMRLRRSAAVEALRAAAAGLRPYTARTAAIGRYGVNLLLEPTREVMATSDHCRAHFDYQRPAPYMPHLSLLYGDHLTEEEMAAARKKAGEMDKGIFGLQFEISELALYKTDPKDKSLESWELVELCHLQNK</sequence>
<dbReference type="Pfam" id="PF13563">
    <property type="entry name" value="2_5_RNA_ligase2"/>
    <property type="match status" value="1"/>
</dbReference>
<dbReference type="GeneID" id="123409727"/>
<dbReference type="KEGG" id="hvg:123409727"/>
<proteinExistence type="evidence at transcript level"/>
<dbReference type="STRING" id="112509.F2DRA6"/>
<reference evidence="2" key="1">
    <citation type="journal article" date="2011" name="Plant Physiol.">
        <title>Comprehensive sequence analysis of 24,783 barley full-length cDNAs derived from 12 clone libraries.</title>
        <authorList>
            <person name="Matsumoto T."/>
            <person name="Tanaka T."/>
            <person name="Sakai H."/>
            <person name="Amano N."/>
            <person name="Kanamori H."/>
            <person name="Kurita K."/>
            <person name="Kikuta A."/>
            <person name="Kamiya K."/>
            <person name="Yamamoto M."/>
            <person name="Ikawa H."/>
            <person name="Fujii N."/>
            <person name="Hori K."/>
            <person name="Itoh T."/>
            <person name="Sato K."/>
        </authorList>
    </citation>
    <scope>NUCLEOTIDE SEQUENCE</scope>
    <source>
        <tissue evidence="2">Shoot and root</tissue>
    </source>
</reference>
<dbReference type="RefSeq" id="XP_044958523.1">
    <property type="nucleotide sequence ID" value="XM_045102588.1"/>
</dbReference>
<dbReference type="PANTHER" id="PTHR28141:SF3">
    <property type="entry name" value="CYCLIC PHOSPHODIESTERASE"/>
    <property type="match status" value="1"/>
</dbReference>
<evidence type="ECO:0000313" key="3">
    <source>
        <dbReference type="EnsemblPlants" id="HORVU.MOREX.r3.7HG0663270.1"/>
    </source>
</evidence>
<dbReference type="Proteomes" id="UP000011116">
    <property type="component" value="Chromosome 7H"/>
</dbReference>
<dbReference type="EnsemblPlants" id="HORVU.MOREX.r3.7HG0663270.1">
    <property type="protein sequence ID" value="HORVU.MOREX.r3.7HG0663270.1"/>
    <property type="gene ID" value="HORVU.MOREX.r3.7HG0663270"/>
</dbReference>
<gene>
    <name evidence="3" type="primary">LOC123409727</name>
</gene>
<evidence type="ECO:0000313" key="2">
    <source>
        <dbReference type="EMBL" id="BAJ97627.1"/>
    </source>
</evidence>
<feature type="region of interest" description="Disordered" evidence="1">
    <location>
        <begin position="1"/>
        <end position="36"/>
    </location>
</feature>
<name>F2DRA6_HORVV</name>
<dbReference type="InterPro" id="IPR009097">
    <property type="entry name" value="Cyclic_Pdiesterase"/>
</dbReference>
<keyword evidence="4" id="KW-1185">Reference proteome</keyword>
<dbReference type="OrthoDB" id="514292at2759"/>